<sequence length="80" mass="9441">MSQAWFKKQQKVFIAYADETNENQFLVRKGKQYFHLSSQKEVRKISLKEAYRIFLMISSREVVFRGIGSFENMQKGSAVQ</sequence>
<dbReference type="Proteomes" id="UP001597502">
    <property type="component" value="Unassembled WGS sequence"/>
</dbReference>
<gene>
    <name evidence="1" type="ORF">ACFSUO_05525</name>
</gene>
<comment type="caution">
    <text evidence="1">The sequence shown here is derived from an EMBL/GenBank/DDBJ whole genome shotgun (WGS) entry which is preliminary data.</text>
</comment>
<evidence type="ECO:0000313" key="2">
    <source>
        <dbReference type="Proteomes" id="UP001597502"/>
    </source>
</evidence>
<protein>
    <submittedName>
        <fullName evidence="1">Uncharacterized protein</fullName>
    </submittedName>
</protein>
<dbReference type="RefSeq" id="WP_382391898.1">
    <property type="nucleotide sequence ID" value="NZ_JBHUNA010000009.1"/>
</dbReference>
<reference evidence="2" key="1">
    <citation type="journal article" date="2019" name="Int. J. Syst. Evol. Microbiol.">
        <title>The Global Catalogue of Microorganisms (GCM) 10K type strain sequencing project: providing services to taxonomists for standard genome sequencing and annotation.</title>
        <authorList>
            <consortium name="The Broad Institute Genomics Platform"/>
            <consortium name="The Broad Institute Genome Sequencing Center for Infectious Disease"/>
            <person name="Wu L."/>
            <person name="Ma J."/>
        </authorList>
    </citation>
    <scope>NUCLEOTIDE SEQUENCE [LARGE SCALE GENOMIC DNA]</scope>
    <source>
        <strain evidence="2">TISTR 1535</strain>
    </source>
</reference>
<name>A0ABW5V799_9BACI</name>
<keyword evidence="2" id="KW-1185">Reference proteome</keyword>
<accession>A0ABW5V799</accession>
<dbReference type="EMBL" id="JBHUNA010000009">
    <property type="protein sequence ID" value="MFD2760429.1"/>
    <property type="molecule type" value="Genomic_DNA"/>
</dbReference>
<organism evidence="1 2">
    <name type="scientific">Lentibacillus juripiscarius</name>
    <dbReference type="NCBI Taxonomy" id="257446"/>
    <lineage>
        <taxon>Bacteria</taxon>
        <taxon>Bacillati</taxon>
        <taxon>Bacillota</taxon>
        <taxon>Bacilli</taxon>
        <taxon>Bacillales</taxon>
        <taxon>Bacillaceae</taxon>
        <taxon>Lentibacillus</taxon>
    </lineage>
</organism>
<evidence type="ECO:0000313" key="1">
    <source>
        <dbReference type="EMBL" id="MFD2760429.1"/>
    </source>
</evidence>
<proteinExistence type="predicted"/>